<dbReference type="Gene3D" id="3.40.640.10">
    <property type="entry name" value="Type I PLP-dependent aspartate aminotransferase-like (Major domain)"/>
    <property type="match status" value="1"/>
</dbReference>
<comment type="cofactor">
    <cofactor evidence="1 9">
        <name>pyridoxal 5'-phosphate</name>
        <dbReference type="ChEBI" id="CHEBI:597326"/>
    </cofactor>
</comment>
<dbReference type="EMBL" id="JANEYF010004209">
    <property type="protein sequence ID" value="KAJ8931884.1"/>
    <property type="molecule type" value="Genomic_DNA"/>
</dbReference>
<feature type="modified residue" description="N6-(pyridoxal phosphate)lysine" evidence="8">
    <location>
        <position position="155"/>
    </location>
</feature>
<name>A0AAV8WYU3_9CUCU</name>
<dbReference type="PANTHER" id="PTHR11808">
    <property type="entry name" value="TRANS-SULFURATION ENZYME FAMILY MEMBER"/>
    <property type="match status" value="1"/>
</dbReference>
<dbReference type="InterPro" id="IPR000277">
    <property type="entry name" value="Cys/Met-Metab_PyrdxlP-dep_enz"/>
</dbReference>
<dbReference type="InterPro" id="IPR015421">
    <property type="entry name" value="PyrdxlP-dep_Trfase_major"/>
</dbReference>
<dbReference type="SUPFAM" id="SSF53383">
    <property type="entry name" value="PLP-dependent transferases"/>
    <property type="match status" value="1"/>
</dbReference>
<evidence type="ECO:0000313" key="10">
    <source>
        <dbReference type="EMBL" id="KAJ8931884.1"/>
    </source>
</evidence>
<dbReference type="EC" id="4.4.1.1" evidence="4"/>
<comment type="pathway">
    <text evidence="2">Amino-acid biosynthesis; L-cysteine biosynthesis; L-cysteine from L-homocysteine and L-serine: step 2/2.</text>
</comment>
<dbReference type="GO" id="GO:0004123">
    <property type="term" value="F:cystathionine gamma-lyase activity"/>
    <property type="evidence" value="ECO:0007669"/>
    <property type="project" value="TreeGrafter"/>
</dbReference>
<dbReference type="Proteomes" id="UP001162156">
    <property type="component" value="Unassembled WGS sequence"/>
</dbReference>
<keyword evidence="11" id="KW-1185">Reference proteome</keyword>
<dbReference type="Gene3D" id="3.90.1150.10">
    <property type="entry name" value="Aspartate Aminotransferase, domain 1"/>
    <property type="match status" value="1"/>
</dbReference>
<dbReference type="InterPro" id="IPR015422">
    <property type="entry name" value="PyrdxlP-dep_Trfase_small"/>
</dbReference>
<organism evidence="10 11">
    <name type="scientific">Rhamnusium bicolor</name>
    <dbReference type="NCBI Taxonomy" id="1586634"/>
    <lineage>
        <taxon>Eukaryota</taxon>
        <taxon>Metazoa</taxon>
        <taxon>Ecdysozoa</taxon>
        <taxon>Arthropoda</taxon>
        <taxon>Hexapoda</taxon>
        <taxon>Insecta</taxon>
        <taxon>Pterygota</taxon>
        <taxon>Neoptera</taxon>
        <taxon>Endopterygota</taxon>
        <taxon>Coleoptera</taxon>
        <taxon>Polyphaga</taxon>
        <taxon>Cucujiformia</taxon>
        <taxon>Chrysomeloidea</taxon>
        <taxon>Cerambycidae</taxon>
        <taxon>Lepturinae</taxon>
        <taxon>Rhagiini</taxon>
        <taxon>Rhamnusium</taxon>
    </lineage>
</organism>
<dbReference type="CDD" id="cd00614">
    <property type="entry name" value="CGS_like"/>
    <property type="match status" value="1"/>
</dbReference>
<keyword evidence="6" id="KW-0198">Cysteine biosynthesis</keyword>
<evidence type="ECO:0000256" key="9">
    <source>
        <dbReference type="RuleBase" id="RU362118"/>
    </source>
</evidence>
<comment type="caution">
    <text evidence="10">The sequence shown here is derived from an EMBL/GenBank/DDBJ whole genome shotgun (WGS) entry which is preliminary data.</text>
</comment>
<keyword evidence="6" id="KW-0028">Amino-acid biosynthesis</keyword>
<accession>A0AAV8WYU3</accession>
<evidence type="ECO:0000313" key="11">
    <source>
        <dbReference type="Proteomes" id="UP001162156"/>
    </source>
</evidence>
<dbReference type="GO" id="GO:0019343">
    <property type="term" value="P:cysteine biosynthetic process via cystathionine"/>
    <property type="evidence" value="ECO:0007669"/>
    <property type="project" value="TreeGrafter"/>
</dbReference>
<dbReference type="AlphaFoldDB" id="A0AAV8WYU3"/>
<sequence length="340" mass="37750">RYSQGRLGNPTRSILENLVAVLNRAKYGLCFASGLGAITAVLGLLKAGDHVICCDDVYGGTTQLLTEIAPRYGICTSFLDFCRMENVQAAIKPETKLIWTENPSNPKLKVIDLCCTVKIACEKGILVATDNTFLTPFLQRPLELGVDIAMLSLTKYMNGHSDVIMGSVCTNNEDLYRKLKYVQTYFGHVPSPFDCYQVIRGLKTLPLRMKRHHSSSLEIAKYLMCHPKIESVIHPGLTSHPQHQLFKTQTSGHSGMISFYLKGGIEETKKFMNNLEVFTQAVSLGGYESLVQVPSLCTHAILSKEVKMALNLTDNLIRMSVGLENVCDLLSDLERSLDKL</sequence>
<dbReference type="GO" id="GO:0019346">
    <property type="term" value="P:transsulfuration"/>
    <property type="evidence" value="ECO:0007669"/>
    <property type="project" value="InterPro"/>
</dbReference>
<protein>
    <recommendedName>
        <fullName evidence="4">cystathionine gamma-lyase</fullName>
        <ecNumber evidence="4">4.4.1.1</ecNumber>
    </recommendedName>
    <alternativeName>
        <fullName evidence="7">Gamma-cystathionase</fullName>
    </alternativeName>
</protein>
<feature type="non-terminal residue" evidence="10">
    <location>
        <position position="1"/>
    </location>
</feature>
<evidence type="ECO:0000256" key="7">
    <source>
        <dbReference type="ARBA" id="ARBA00029853"/>
    </source>
</evidence>
<evidence type="ECO:0000256" key="3">
    <source>
        <dbReference type="ARBA" id="ARBA00009077"/>
    </source>
</evidence>
<gene>
    <name evidence="10" type="ORF">NQ314_015153</name>
</gene>
<reference evidence="10" key="1">
    <citation type="journal article" date="2023" name="Insect Mol. Biol.">
        <title>Genome sequencing provides insights into the evolution of gene families encoding plant cell wall-degrading enzymes in longhorned beetles.</title>
        <authorList>
            <person name="Shin N.R."/>
            <person name="Okamura Y."/>
            <person name="Kirsch R."/>
            <person name="Pauchet Y."/>
        </authorList>
    </citation>
    <scope>NUCLEOTIDE SEQUENCE</scope>
    <source>
        <strain evidence="10">RBIC_L_NR</strain>
    </source>
</reference>
<dbReference type="PANTHER" id="PTHR11808:SF15">
    <property type="entry name" value="CYSTATHIONINE GAMMA-LYASE"/>
    <property type="match status" value="1"/>
</dbReference>
<dbReference type="FunFam" id="3.40.640.10:FF:000046">
    <property type="entry name" value="Cystathionine gamma-lyase"/>
    <property type="match status" value="1"/>
</dbReference>
<evidence type="ECO:0000256" key="5">
    <source>
        <dbReference type="ARBA" id="ARBA00022898"/>
    </source>
</evidence>
<keyword evidence="5 8" id="KW-0663">Pyridoxal phosphate</keyword>
<evidence type="ECO:0000256" key="2">
    <source>
        <dbReference type="ARBA" id="ARBA00005038"/>
    </source>
</evidence>
<proteinExistence type="inferred from homology"/>
<evidence type="ECO:0000256" key="8">
    <source>
        <dbReference type="PIRSR" id="PIRSR001434-2"/>
    </source>
</evidence>
<evidence type="ECO:0000256" key="6">
    <source>
        <dbReference type="ARBA" id="ARBA00023192"/>
    </source>
</evidence>
<evidence type="ECO:0000256" key="4">
    <source>
        <dbReference type="ARBA" id="ARBA00012085"/>
    </source>
</evidence>
<comment type="similarity">
    <text evidence="3 9">Belongs to the trans-sulfuration enzymes family.</text>
</comment>
<dbReference type="GO" id="GO:0030170">
    <property type="term" value="F:pyridoxal phosphate binding"/>
    <property type="evidence" value="ECO:0007669"/>
    <property type="project" value="InterPro"/>
</dbReference>
<evidence type="ECO:0000256" key="1">
    <source>
        <dbReference type="ARBA" id="ARBA00001933"/>
    </source>
</evidence>
<dbReference type="Pfam" id="PF01053">
    <property type="entry name" value="Cys_Met_Meta_PP"/>
    <property type="match status" value="1"/>
</dbReference>
<dbReference type="PROSITE" id="PS00868">
    <property type="entry name" value="CYS_MET_METAB_PP"/>
    <property type="match status" value="1"/>
</dbReference>
<dbReference type="GO" id="GO:0005737">
    <property type="term" value="C:cytoplasm"/>
    <property type="evidence" value="ECO:0007669"/>
    <property type="project" value="TreeGrafter"/>
</dbReference>
<dbReference type="InterPro" id="IPR015424">
    <property type="entry name" value="PyrdxlP-dep_Trfase"/>
</dbReference>
<dbReference type="InterPro" id="IPR054542">
    <property type="entry name" value="Cys_met_metab_PP"/>
</dbReference>
<dbReference type="PIRSF" id="PIRSF001434">
    <property type="entry name" value="CGS"/>
    <property type="match status" value="1"/>
</dbReference>